<feature type="transmembrane region" description="Helical" evidence="8">
    <location>
        <begin position="213"/>
        <end position="232"/>
    </location>
</feature>
<reference evidence="10 11" key="5">
    <citation type="journal article" date="2010" name="Appl. Environ. Microbiol.">
        <title>phrR-like gene praR of Azorhizobium caulinodans ORS571 is essential for symbiosis with Sesbania rostrata and is involved in expression of reb genes.</title>
        <authorList>
            <person name="Akiba N."/>
            <person name="Aono T."/>
            <person name="Toyazaki H."/>
            <person name="Sato S."/>
            <person name="Oyaizu H."/>
        </authorList>
    </citation>
    <scope>NUCLEOTIDE SEQUENCE [LARGE SCALE GENOMIC DNA]</scope>
    <source>
        <strain evidence="11">ATCC 43989 / DSM 5975 / JCM 20966 / LMG 6465 / NBRC 14845 / NCIMB 13405 / ORS 571</strain>
    </source>
</reference>
<keyword evidence="4 8" id="KW-1133">Transmembrane helix</keyword>
<feature type="transmembrane region" description="Helical" evidence="8">
    <location>
        <begin position="110"/>
        <end position="132"/>
    </location>
</feature>
<dbReference type="STRING" id="438753.AZC_4019"/>
<evidence type="ECO:0000256" key="6">
    <source>
        <dbReference type="ARBA" id="ARBA00043993"/>
    </source>
</evidence>
<proteinExistence type="inferred from homology"/>
<feature type="domain" description="Integral membrane bound transporter" evidence="9">
    <location>
        <begin position="464"/>
        <end position="583"/>
    </location>
</feature>
<evidence type="ECO:0000256" key="3">
    <source>
        <dbReference type="ARBA" id="ARBA00022692"/>
    </source>
</evidence>
<dbReference type="EMBL" id="AP009384">
    <property type="protein sequence ID" value="BAF90017.1"/>
    <property type="molecule type" value="Genomic_DNA"/>
</dbReference>
<dbReference type="PANTHER" id="PTHR30509">
    <property type="entry name" value="P-HYDROXYBENZOIC ACID EFFLUX PUMP SUBUNIT-RELATED"/>
    <property type="match status" value="1"/>
</dbReference>
<evidence type="ECO:0000313" key="10">
    <source>
        <dbReference type="EMBL" id="BAF90017.1"/>
    </source>
</evidence>
<feature type="transmembrane region" description="Helical" evidence="8">
    <location>
        <begin position="139"/>
        <end position="157"/>
    </location>
</feature>
<evidence type="ECO:0000256" key="4">
    <source>
        <dbReference type="ARBA" id="ARBA00022989"/>
    </source>
</evidence>
<comment type="subcellular location">
    <subcellularLocation>
        <location evidence="1">Cell membrane</location>
        <topology evidence="1">Multi-pass membrane protein</topology>
    </subcellularLocation>
</comment>
<reference evidence="10 11" key="4">
    <citation type="journal article" date="2009" name="Appl. Environ. Microbiol.">
        <title>Comparative genome-wide transcriptional profiling of Azorhizobium caulinodans ORS571 grown under free-living and symbiotic conditions.</title>
        <authorList>
            <person name="Tsukada S."/>
            <person name="Aono T."/>
            <person name="Akiba N."/>
            <person name="Lee KB."/>
            <person name="Liu CT."/>
            <person name="Toyazaki H."/>
            <person name="Oyaizu H."/>
        </authorList>
    </citation>
    <scope>NUCLEOTIDE SEQUENCE [LARGE SCALE GENOMIC DNA]</scope>
    <source>
        <strain evidence="11">ATCC 43989 / DSM 5975 / JCM 20966 / LMG 6465 / NBRC 14845 / NCIMB 13405 / ORS 571</strain>
    </source>
</reference>
<feature type="region of interest" description="Disordered" evidence="7">
    <location>
        <begin position="768"/>
        <end position="792"/>
    </location>
</feature>
<dbReference type="Pfam" id="PF13515">
    <property type="entry name" value="FUSC_2"/>
    <property type="match status" value="1"/>
</dbReference>
<feature type="transmembrane region" description="Helical" evidence="8">
    <location>
        <begin position="448"/>
        <end position="466"/>
    </location>
</feature>
<dbReference type="PANTHER" id="PTHR30509:SF9">
    <property type="entry name" value="MULTIDRUG RESISTANCE PROTEIN MDTO"/>
    <property type="match status" value="1"/>
</dbReference>
<feature type="transmembrane region" description="Helical" evidence="8">
    <location>
        <begin position="570"/>
        <end position="591"/>
    </location>
</feature>
<feature type="transmembrane region" description="Helical" evidence="8">
    <location>
        <begin position="498"/>
        <end position="522"/>
    </location>
</feature>
<feature type="transmembrane region" description="Helical" evidence="8">
    <location>
        <begin position="163"/>
        <end position="182"/>
    </location>
</feature>
<dbReference type="Proteomes" id="UP000000270">
    <property type="component" value="Chromosome"/>
</dbReference>
<evidence type="ECO:0000256" key="1">
    <source>
        <dbReference type="ARBA" id="ARBA00004651"/>
    </source>
</evidence>
<reference evidence="10 11" key="1">
    <citation type="journal article" date="2007" name="Appl. Environ. Microbiol.">
        <title>Rhizobial factors required for stem nodule maturation and maintenance in Sesbania rostrata-Azorhizobium caulinodans ORS571 symbiosis.</title>
        <authorList>
            <person name="Suzuki S."/>
            <person name="Aono T."/>
            <person name="Lee KB."/>
            <person name="Suzuki T."/>
            <person name="Liu CT."/>
            <person name="Miwa H."/>
            <person name="Wakao S."/>
            <person name="Iki T."/>
            <person name="Oyaizu H."/>
        </authorList>
    </citation>
    <scope>NUCLEOTIDE SEQUENCE [LARGE SCALE GENOMIC DNA]</scope>
    <source>
        <strain evidence="11">ATCC 43989 / DSM 5975 / JCM 20966 / LMG 6465 / NBRC 14845 / NCIMB 13405 / ORS 571</strain>
    </source>
</reference>
<dbReference type="HOGENOM" id="CLU_365204_0_0_5"/>
<evidence type="ECO:0000256" key="7">
    <source>
        <dbReference type="SAM" id="MobiDB-lite"/>
    </source>
</evidence>
<comment type="similarity">
    <text evidence="6">Belongs to the YccS/YhfK family.</text>
</comment>
<protein>
    <submittedName>
        <fullName evidence="10">Putative membrane protein</fullName>
    </submittedName>
</protein>
<dbReference type="InterPro" id="IPR049453">
    <property type="entry name" value="Memb_transporter_dom"/>
</dbReference>
<feature type="transmembrane region" description="Helical" evidence="8">
    <location>
        <begin position="189"/>
        <end position="207"/>
    </location>
</feature>
<dbReference type="eggNOG" id="COG1289">
    <property type="taxonomic scope" value="Bacteria"/>
</dbReference>
<feature type="transmembrane region" description="Helical" evidence="8">
    <location>
        <begin position="83"/>
        <end position="104"/>
    </location>
</feature>
<evidence type="ECO:0000256" key="5">
    <source>
        <dbReference type="ARBA" id="ARBA00023136"/>
    </source>
</evidence>
<gene>
    <name evidence="10" type="ordered locus">AZC_4019</name>
</gene>
<evidence type="ECO:0000313" key="11">
    <source>
        <dbReference type="Proteomes" id="UP000000270"/>
    </source>
</evidence>
<organism evidence="10 11">
    <name type="scientific">Azorhizobium caulinodans (strain ATCC 43989 / DSM 5975 / JCM 20966 / LMG 6465 / NBRC 14845 / NCIMB 13405 / ORS 571)</name>
    <dbReference type="NCBI Taxonomy" id="438753"/>
    <lineage>
        <taxon>Bacteria</taxon>
        <taxon>Pseudomonadati</taxon>
        <taxon>Pseudomonadota</taxon>
        <taxon>Alphaproteobacteria</taxon>
        <taxon>Hyphomicrobiales</taxon>
        <taxon>Xanthobacteraceae</taxon>
        <taxon>Azorhizobium</taxon>
    </lineage>
</organism>
<reference evidence="10 11" key="3">
    <citation type="journal article" date="2008" name="BMC Genomics">
        <title>The genome of the versatile nitrogen fixer Azorhizobium caulinodans ORS571.</title>
        <authorList>
            <person name="Lee KB."/>
            <person name="Backer P.D."/>
            <person name="Aono T."/>
            <person name="Liu CT."/>
            <person name="Suzuki S."/>
            <person name="Suzuki T."/>
            <person name="Kaneko T."/>
            <person name="Yamada M."/>
            <person name="Tabata S."/>
            <person name="Kupfer D.M."/>
            <person name="Najar F.Z."/>
            <person name="Wiley G.B."/>
            <person name="Roe B."/>
            <person name="Binnewies T.T."/>
            <person name="Ussery D.W."/>
            <person name="D'Haeze W."/>
            <person name="Herder J.D."/>
            <person name="Gevers D."/>
            <person name="Vereecke D."/>
            <person name="Holsters M."/>
            <person name="Oyaizu H."/>
        </authorList>
    </citation>
    <scope>NUCLEOTIDE SEQUENCE [LARGE SCALE GENOMIC DNA]</scope>
    <source>
        <strain evidence="11">ATCC 43989 / DSM 5975 / JCM 20966 / LMG 6465 / NBRC 14845 / NCIMB 13405 / ORS 571</strain>
    </source>
</reference>
<keyword evidence="2" id="KW-1003">Cell membrane</keyword>
<keyword evidence="11" id="KW-1185">Reference proteome</keyword>
<feature type="compositionally biased region" description="Basic and acidic residues" evidence="7">
    <location>
        <begin position="780"/>
        <end position="792"/>
    </location>
</feature>
<feature type="transmembrane region" description="Helical" evidence="8">
    <location>
        <begin position="542"/>
        <end position="563"/>
    </location>
</feature>
<reference evidence="10 11" key="6">
    <citation type="journal article" date="2011" name="Appl. Environ. Microbiol.">
        <title>Involvement of the azorhizobial chromosome partition gene (parA) in the onset of bacteroid differentiation during Sesbania rostrata stem nodule development.</title>
        <authorList>
            <person name="Liu CT."/>
            <person name="Lee KB."/>
            <person name="Wang YS."/>
            <person name="Peng MH."/>
            <person name="Lee KT."/>
            <person name="Suzuki S."/>
            <person name="Suzuki T."/>
            <person name="Oyaizu H."/>
        </authorList>
    </citation>
    <scope>NUCLEOTIDE SEQUENCE [LARGE SCALE GENOMIC DNA]</scope>
    <source>
        <strain evidence="11">ATCC 43989 / DSM 5975 / JCM 20966 / LMG 6465 / NBRC 14845 / NCIMB 13405 / ORS 571</strain>
    </source>
</reference>
<keyword evidence="3 8" id="KW-0812">Transmembrane</keyword>
<sequence length="792" mass="85985">MSECCQHSFTTLGHRDPDARGRLPQLWTFRCRRGPSSVRRSNRVRDVKFRPSVENISGHQPLLHRLRAWLDDHDPGGIDRIRTLHLCLSYVVVILLGLATSRAFDLQLDVIFPMVAAMTASVLITFTPAASIAIEARTFARLFAVNFSLLALVALIGPGDHEINGLILKLLLIPLSFLAMYLRRYGMDGQRLGISIIIMATVAAILRPTHTEGLWLLLAALEGGIVTALIRLSPFRPSAMQAYNDAVVDAVRGVGDYLRQFAEAIRSGQDVPRPADTMLNRLRVRVRVALLTATAEDPDARAWVEAVRTHVYRLRIATQLLHDCIPPMRRPDGQPDGWEPSVASVAEEVARHLDRIGEQPVGGDARLNASLSRMRQAAMAADLHVKVQLTLLRAITAFERLALLVGGLERFHLERPVQENVATFVAPQSVRAQAPVAQAQGAGRAIRVGIQAVVATSITTSLDLLIGLDHAYWATMTVMFVLGNSLGETVLRVRYRTWGTLLGVVIGILAVYLMSNGIWFLAAICLVGQMVGLLTMRDRYDIASAATGLSVVVGLHLVTGLTAEGMSSRIYETAIGAAVALAISYLVLPIYGSDEVLNQVKAVVTRCRAAFAGWWPRGEKGDSVSILAWEMRPVMEQLPQLDAESALGYRTAGDVVNLVSTLDVLTTYLALLEDAAQRLSALSPPEELVNVLEAARSRTLQGFDLALGTAAPAVSTTAAPQLEAALQAALGNLTDDTSRRLLPFVADYLAFSDAILQPLGDLQSVLDRRVASPTPSTEAEPAKAERPETAES</sequence>
<dbReference type="GO" id="GO:0005886">
    <property type="term" value="C:plasma membrane"/>
    <property type="evidence" value="ECO:0007669"/>
    <property type="project" value="UniProtKB-SubCell"/>
</dbReference>
<name>A8ILD4_AZOC5</name>
<evidence type="ECO:0000259" key="9">
    <source>
        <dbReference type="Pfam" id="PF13515"/>
    </source>
</evidence>
<accession>A8ILD4</accession>
<dbReference type="KEGG" id="azc:AZC_4019"/>
<reference evidence="11" key="2">
    <citation type="submission" date="2007-04" db="EMBL/GenBank/DDBJ databases">
        <title>Complete genome sequence of the nitrogen-fixing bacterium Azorhizobium caulinodans ORS571.</title>
        <authorList>
            <person name="Lee K.B."/>
            <person name="Backer P.D."/>
            <person name="Aono T."/>
            <person name="Liu C.T."/>
            <person name="Suzuki S."/>
            <person name="Suzuki T."/>
            <person name="Kaneko T."/>
            <person name="Yamada M."/>
            <person name="Tabata S."/>
            <person name="Kupfer D.M."/>
            <person name="Najar F.Z."/>
            <person name="Wiley G.B."/>
            <person name="Roe B."/>
            <person name="Binnewies T."/>
            <person name="Ussery D."/>
            <person name="Vereecke D."/>
            <person name="Gevers D."/>
            <person name="Holsters M."/>
            <person name="Oyaizu H."/>
        </authorList>
    </citation>
    <scope>NUCLEOTIDE SEQUENCE [LARGE SCALE GENOMIC DNA]</scope>
    <source>
        <strain evidence="11">ATCC 43989 / DSM 5975 / JCM 20966 / LMG 6465 / NBRC 14845 / NCIMB 13405 / ORS 571</strain>
    </source>
</reference>
<keyword evidence="5 8" id="KW-0472">Membrane</keyword>
<evidence type="ECO:0000256" key="2">
    <source>
        <dbReference type="ARBA" id="ARBA00022475"/>
    </source>
</evidence>
<feature type="transmembrane region" description="Helical" evidence="8">
    <location>
        <begin position="472"/>
        <end position="491"/>
    </location>
</feature>
<dbReference type="AlphaFoldDB" id="A8ILD4"/>
<evidence type="ECO:0000256" key="8">
    <source>
        <dbReference type="SAM" id="Phobius"/>
    </source>
</evidence>